<organism evidence="6 7">
    <name type="scientific">Polaribacter gangjinensis</name>
    <dbReference type="NCBI Taxonomy" id="574710"/>
    <lineage>
        <taxon>Bacteria</taxon>
        <taxon>Pseudomonadati</taxon>
        <taxon>Bacteroidota</taxon>
        <taxon>Flavobacteriia</taxon>
        <taxon>Flavobacteriales</taxon>
        <taxon>Flavobacteriaceae</taxon>
    </lineage>
</organism>
<keyword evidence="1" id="KW-0808">Transferase</keyword>
<dbReference type="InterPro" id="IPR027546">
    <property type="entry name" value="Sirtuin_class_III"/>
</dbReference>
<dbReference type="EMBL" id="MSCL01000001">
    <property type="protein sequence ID" value="PQJ74532.1"/>
    <property type="molecule type" value="Genomic_DNA"/>
</dbReference>
<feature type="binding site" evidence="3">
    <location>
        <begin position="196"/>
        <end position="198"/>
    </location>
    <ligand>
        <name>NAD(+)</name>
        <dbReference type="ChEBI" id="CHEBI:57540"/>
    </ligand>
</feature>
<reference evidence="6 7" key="1">
    <citation type="submission" date="2016-12" db="EMBL/GenBank/DDBJ databases">
        <title>Trade-off between light-utilization and light-protection in marine flavobacteria.</title>
        <authorList>
            <person name="Kumagai Y."/>
            <person name="Yoshizawa S."/>
            <person name="Kogure K."/>
            <person name="Iwasaki W."/>
        </authorList>
    </citation>
    <scope>NUCLEOTIDE SEQUENCE [LARGE SCALE GENOMIC DNA]</scope>
    <source>
        <strain evidence="6 7">KCTC 22729</strain>
    </source>
</reference>
<sequence>MKKLVVLTGAGISAESGIKTFRDADGLWEGHDVLEVATPEGFAKNPALVLDFYNQRRRQLLTVLPNKAHYNLVALEEYFEVQIITQNIDDLHERAGSKNVLHLHGELLKVRSTKNPTTILEWRKDLMLGDLCKQKSQLRPHIVWFGEEVPMLEKAIELTEKADILVIIGTSMQVYPAASLVHYVSQKTPIYFIDPNPQITENRFANLIIIKELASTGTSILNAMLLQKQKSY</sequence>
<evidence type="ECO:0000256" key="4">
    <source>
        <dbReference type="PROSITE-ProRule" id="PRU00236"/>
    </source>
</evidence>
<feature type="binding site" evidence="3">
    <location>
        <begin position="86"/>
        <end position="89"/>
    </location>
    <ligand>
        <name>NAD(+)</name>
        <dbReference type="ChEBI" id="CHEBI:57540"/>
    </ligand>
</feature>
<evidence type="ECO:0000256" key="3">
    <source>
        <dbReference type="HAMAP-Rule" id="MF_01121"/>
    </source>
</evidence>
<dbReference type="AlphaFoldDB" id="A0A2S7WBC9"/>
<dbReference type="OrthoDB" id="9800582at2"/>
<dbReference type="CDD" id="cd01412">
    <property type="entry name" value="SIRT5_Af1_CobB"/>
    <property type="match status" value="1"/>
</dbReference>
<evidence type="ECO:0000259" key="5">
    <source>
        <dbReference type="PROSITE" id="PS50305"/>
    </source>
</evidence>
<comment type="caution">
    <text evidence="3 4">Lacks conserved residue(s) required for the propagation of feature annotation.</text>
</comment>
<dbReference type="InterPro" id="IPR026590">
    <property type="entry name" value="Ssirtuin_cat_dom"/>
</dbReference>
<evidence type="ECO:0000256" key="2">
    <source>
        <dbReference type="ARBA" id="ARBA00023027"/>
    </source>
</evidence>
<proteinExistence type="inferred from homology"/>
<comment type="function">
    <text evidence="3">NAD-dependent lysine deacetylase and desuccinylase that specifically removes acetyl and succinyl groups on target proteins. Modulates the activities of several proteins which are inactive in their acylated form.</text>
</comment>
<feature type="binding site" evidence="3">
    <location>
        <begin position="169"/>
        <end position="171"/>
    </location>
    <ligand>
        <name>NAD(+)</name>
        <dbReference type="ChEBI" id="CHEBI:57540"/>
    </ligand>
</feature>
<protein>
    <recommendedName>
        <fullName evidence="3">NAD-dependent protein deacylase</fullName>
        <ecNumber evidence="3">2.3.1.286</ecNumber>
    </recommendedName>
    <alternativeName>
        <fullName evidence="3">Regulatory protein SIR2 homolog</fullName>
    </alternativeName>
</protein>
<dbReference type="InterPro" id="IPR050134">
    <property type="entry name" value="NAD-dep_sirtuin_deacylases"/>
</dbReference>
<dbReference type="PROSITE" id="PS50305">
    <property type="entry name" value="SIRTUIN"/>
    <property type="match status" value="1"/>
</dbReference>
<dbReference type="InterPro" id="IPR029035">
    <property type="entry name" value="DHS-like_NAD/FAD-binding_dom"/>
</dbReference>
<comment type="subcellular location">
    <subcellularLocation>
        <location evidence="3">Cytoplasm</location>
    </subcellularLocation>
</comment>
<feature type="binding site" evidence="3">
    <location>
        <begin position="9"/>
        <end position="28"/>
    </location>
    <ligand>
        <name>NAD(+)</name>
        <dbReference type="ChEBI" id="CHEBI:57540"/>
    </ligand>
</feature>
<comment type="similarity">
    <text evidence="3">Belongs to the sirtuin family. Class III subfamily.</text>
</comment>
<dbReference type="SUPFAM" id="SSF52467">
    <property type="entry name" value="DHS-like NAD/FAD-binding domain"/>
    <property type="match status" value="1"/>
</dbReference>
<evidence type="ECO:0000256" key="1">
    <source>
        <dbReference type="ARBA" id="ARBA00022679"/>
    </source>
</evidence>
<dbReference type="GO" id="GO:0017136">
    <property type="term" value="F:histone deacetylase activity, NAD-dependent"/>
    <property type="evidence" value="ECO:0007669"/>
    <property type="project" value="TreeGrafter"/>
</dbReference>
<dbReference type="PANTHER" id="PTHR11085:SF4">
    <property type="entry name" value="NAD-DEPENDENT PROTEIN DEACYLASE"/>
    <property type="match status" value="1"/>
</dbReference>
<accession>A0A2S7WBC9</accession>
<dbReference type="Proteomes" id="UP000237608">
    <property type="component" value="Unassembled WGS sequence"/>
</dbReference>
<comment type="catalytic activity">
    <reaction evidence="3">
        <text>N(6)-acetyl-L-lysyl-[protein] + NAD(+) + H2O = 2''-O-acetyl-ADP-D-ribose + nicotinamide + L-lysyl-[protein]</text>
        <dbReference type="Rhea" id="RHEA:43636"/>
        <dbReference type="Rhea" id="RHEA-COMP:9752"/>
        <dbReference type="Rhea" id="RHEA-COMP:10731"/>
        <dbReference type="ChEBI" id="CHEBI:15377"/>
        <dbReference type="ChEBI" id="CHEBI:17154"/>
        <dbReference type="ChEBI" id="CHEBI:29969"/>
        <dbReference type="ChEBI" id="CHEBI:57540"/>
        <dbReference type="ChEBI" id="CHEBI:61930"/>
        <dbReference type="ChEBI" id="CHEBI:83767"/>
        <dbReference type="EC" id="2.3.1.286"/>
    </reaction>
</comment>
<dbReference type="InterPro" id="IPR026591">
    <property type="entry name" value="Sirtuin_cat_small_dom_sf"/>
</dbReference>
<dbReference type="PANTHER" id="PTHR11085">
    <property type="entry name" value="NAD-DEPENDENT PROTEIN DEACYLASE SIRTUIN-5, MITOCHONDRIAL-RELATED"/>
    <property type="match status" value="1"/>
</dbReference>
<dbReference type="GO" id="GO:0070403">
    <property type="term" value="F:NAD+ binding"/>
    <property type="evidence" value="ECO:0007669"/>
    <property type="project" value="UniProtKB-UniRule"/>
</dbReference>
<keyword evidence="3" id="KW-0963">Cytoplasm</keyword>
<feature type="binding site" evidence="3">
    <location>
        <position position="56"/>
    </location>
    <ligand>
        <name>substrate</name>
    </ligand>
</feature>
<keyword evidence="2 3" id="KW-0520">NAD</keyword>
<comment type="catalytic activity">
    <reaction evidence="3">
        <text>N(6)-succinyl-L-lysyl-[protein] + NAD(+) + H2O = 2''-O-succinyl-ADP-D-ribose + nicotinamide + L-lysyl-[protein]</text>
        <dbReference type="Rhea" id="RHEA:47668"/>
        <dbReference type="Rhea" id="RHEA-COMP:9752"/>
        <dbReference type="Rhea" id="RHEA-COMP:11877"/>
        <dbReference type="ChEBI" id="CHEBI:15377"/>
        <dbReference type="ChEBI" id="CHEBI:17154"/>
        <dbReference type="ChEBI" id="CHEBI:29969"/>
        <dbReference type="ChEBI" id="CHEBI:57540"/>
        <dbReference type="ChEBI" id="CHEBI:87830"/>
        <dbReference type="ChEBI" id="CHEBI:87832"/>
    </reaction>
</comment>
<keyword evidence="7" id="KW-1185">Reference proteome</keyword>
<dbReference type="Gene3D" id="3.30.1600.10">
    <property type="entry name" value="SIR2/SIRT2 'Small Domain"/>
    <property type="match status" value="1"/>
</dbReference>
<dbReference type="GO" id="GO:0036055">
    <property type="term" value="F:protein-succinyllysine desuccinylase activity"/>
    <property type="evidence" value="ECO:0007669"/>
    <property type="project" value="UniProtKB-UniRule"/>
</dbReference>
<evidence type="ECO:0000313" key="7">
    <source>
        <dbReference type="Proteomes" id="UP000237608"/>
    </source>
</evidence>
<feature type="domain" description="Deacetylase sirtuin-type" evidence="5">
    <location>
        <begin position="1"/>
        <end position="229"/>
    </location>
</feature>
<dbReference type="InterPro" id="IPR003000">
    <property type="entry name" value="Sirtuin"/>
</dbReference>
<feature type="active site" description="Proton acceptor" evidence="3">
    <location>
        <position position="104"/>
    </location>
</feature>
<feature type="binding site" evidence="3">
    <location>
        <position position="53"/>
    </location>
    <ligand>
        <name>substrate</name>
    </ligand>
</feature>
<dbReference type="Pfam" id="PF02146">
    <property type="entry name" value="SIR2"/>
    <property type="match status" value="1"/>
</dbReference>
<name>A0A2S7WBC9_9FLAO</name>
<dbReference type="HAMAP" id="MF_01121">
    <property type="entry name" value="Sirtuin_ClassIII"/>
    <property type="match status" value="1"/>
</dbReference>
<comment type="caution">
    <text evidence="6">The sequence shown here is derived from an EMBL/GenBank/DDBJ whole genome shotgun (WGS) entry which is preliminary data.</text>
</comment>
<gene>
    <name evidence="3" type="primary">cobB</name>
    <name evidence="6" type="ORF">BTO13_04320</name>
</gene>
<evidence type="ECO:0000313" key="6">
    <source>
        <dbReference type="EMBL" id="PQJ74532.1"/>
    </source>
</evidence>
<dbReference type="GO" id="GO:0036054">
    <property type="term" value="F:protein-malonyllysine demalonylase activity"/>
    <property type="evidence" value="ECO:0007669"/>
    <property type="project" value="InterPro"/>
</dbReference>
<comment type="domain">
    <text evidence="3">2 residues (Tyr-53 and Arg-56) present in a large hydrophobic pocket are probably involved in substrate specificity. They are important for desuccinylation activity, but dispensable for deacetylation activity.</text>
</comment>
<dbReference type="RefSeq" id="WP_105045680.1">
    <property type="nucleotide sequence ID" value="NZ_CP150662.1"/>
</dbReference>
<feature type="binding site" evidence="3">
    <location>
        <position position="214"/>
    </location>
    <ligand>
        <name>NAD(+)</name>
        <dbReference type="ChEBI" id="CHEBI:57540"/>
    </ligand>
</feature>
<dbReference type="EC" id="2.3.1.286" evidence="3"/>
<dbReference type="Gene3D" id="3.40.50.1220">
    <property type="entry name" value="TPP-binding domain"/>
    <property type="match status" value="1"/>
</dbReference>
<dbReference type="GO" id="GO:0005737">
    <property type="term" value="C:cytoplasm"/>
    <property type="evidence" value="ECO:0007669"/>
    <property type="project" value="UniProtKB-SubCell"/>
</dbReference>